<organism evidence="1 2">
    <name type="scientific">Mytilus edulis</name>
    <name type="common">Blue mussel</name>
    <dbReference type="NCBI Taxonomy" id="6550"/>
    <lineage>
        <taxon>Eukaryota</taxon>
        <taxon>Metazoa</taxon>
        <taxon>Spiralia</taxon>
        <taxon>Lophotrochozoa</taxon>
        <taxon>Mollusca</taxon>
        <taxon>Bivalvia</taxon>
        <taxon>Autobranchia</taxon>
        <taxon>Pteriomorphia</taxon>
        <taxon>Mytilida</taxon>
        <taxon>Mytiloidea</taxon>
        <taxon>Mytilidae</taxon>
        <taxon>Mytilinae</taxon>
        <taxon>Mytilus</taxon>
    </lineage>
</organism>
<dbReference type="AlphaFoldDB" id="A0A8S3SWT1"/>
<evidence type="ECO:0000313" key="1">
    <source>
        <dbReference type="EMBL" id="CAG2225232.1"/>
    </source>
</evidence>
<reference evidence="1" key="1">
    <citation type="submission" date="2021-03" db="EMBL/GenBank/DDBJ databases">
        <authorList>
            <person name="Bekaert M."/>
        </authorList>
    </citation>
    <scope>NUCLEOTIDE SEQUENCE</scope>
</reference>
<protein>
    <submittedName>
        <fullName evidence="1">Uncharacterized protein</fullName>
    </submittedName>
</protein>
<comment type="caution">
    <text evidence="1">The sequence shown here is derived from an EMBL/GenBank/DDBJ whole genome shotgun (WGS) entry which is preliminary data.</text>
</comment>
<sequence>MCDDDNVQLRADEQELQQFHHLVIRPATPIFNPLGQYCPVRRCSTLYKYHTLREMHTHWQYLHQSTRQIFKCGKCQWLLEREKNVDFEDLDITSLDATLREFYAETVSAEIHFEPNKTQPVVDHHDLDESYESNNNEIQDQKSDMNNNNCDVLDGPLFLTQSTLKEIDRG</sequence>
<evidence type="ECO:0000313" key="2">
    <source>
        <dbReference type="Proteomes" id="UP000683360"/>
    </source>
</evidence>
<name>A0A8S3SWT1_MYTED</name>
<dbReference type="EMBL" id="CAJPWZ010001843">
    <property type="protein sequence ID" value="CAG2225232.1"/>
    <property type="molecule type" value="Genomic_DNA"/>
</dbReference>
<dbReference type="Proteomes" id="UP000683360">
    <property type="component" value="Unassembled WGS sequence"/>
</dbReference>
<gene>
    <name evidence="1" type="ORF">MEDL_38404</name>
</gene>
<proteinExistence type="predicted"/>
<keyword evidence="2" id="KW-1185">Reference proteome</keyword>
<accession>A0A8S3SWT1</accession>